<dbReference type="GO" id="GO:0016757">
    <property type="term" value="F:glycosyltransferase activity"/>
    <property type="evidence" value="ECO:0007669"/>
    <property type="project" value="UniProtKB-KW"/>
</dbReference>
<evidence type="ECO:0000256" key="7">
    <source>
        <dbReference type="ARBA" id="ARBA00023136"/>
    </source>
</evidence>
<feature type="domain" description="Glycosyltransferase 2-like" evidence="9">
    <location>
        <begin position="24"/>
        <end position="194"/>
    </location>
</feature>
<keyword evidence="4 10" id="KW-0808">Transferase</keyword>
<evidence type="ECO:0000256" key="8">
    <source>
        <dbReference type="SAM" id="Phobius"/>
    </source>
</evidence>
<evidence type="ECO:0000256" key="5">
    <source>
        <dbReference type="ARBA" id="ARBA00022692"/>
    </source>
</evidence>
<evidence type="ECO:0000313" key="13">
    <source>
        <dbReference type="Proteomes" id="UP000482084"/>
    </source>
</evidence>
<comment type="caution">
    <text evidence="10">The sequence shown here is derived from an EMBL/GenBank/DDBJ whole genome shotgun (WGS) entry which is preliminary data.</text>
</comment>
<accession>A0A6L4X1U1</accession>
<evidence type="ECO:0000256" key="3">
    <source>
        <dbReference type="ARBA" id="ARBA00022676"/>
    </source>
</evidence>
<evidence type="ECO:0000256" key="6">
    <source>
        <dbReference type="ARBA" id="ARBA00022989"/>
    </source>
</evidence>
<feature type="transmembrane region" description="Helical" evidence="8">
    <location>
        <begin position="257"/>
        <end position="277"/>
    </location>
</feature>
<name>A0A6L4X1U1_9BIFI</name>
<dbReference type="PANTHER" id="PTHR48090:SF1">
    <property type="entry name" value="PROPHAGE BACTOPRENOL GLUCOSYL TRANSFERASE HOMOLOG"/>
    <property type="match status" value="1"/>
</dbReference>
<keyword evidence="13" id="KW-1185">Reference proteome</keyword>
<evidence type="ECO:0000313" key="10">
    <source>
        <dbReference type="EMBL" id="KAB8288602.1"/>
    </source>
</evidence>
<keyword evidence="7 8" id="KW-0472">Membrane</keyword>
<keyword evidence="3" id="KW-0328">Glycosyltransferase</keyword>
<evidence type="ECO:0000256" key="1">
    <source>
        <dbReference type="ARBA" id="ARBA00004141"/>
    </source>
</evidence>
<reference evidence="10 13" key="2">
    <citation type="submission" date="2019-10" db="EMBL/GenBank/DDBJ databases">
        <title>Characterization of the phylogenetic diversity of two novel species belonging to the genus Bifidobacterium: Bifidobacterium cebidarum sp. nov. and Bifidobacterium leontopitheci sp. nov.</title>
        <authorList>
            <person name="Lugli G.A."/>
            <person name="Duranti S."/>
            <person name="Milani C."/>
            <person name="Turroni F."/>
            <person name="Ventura M."/>
        </authorList>
    </citation>
    <scope>NUCLEOTIDE SEQUENCE [LARGE SCALE GENOMIC DNA]</scope>
    <source>
        <strain evidence="10 13">DSM 100688</strain>
    </source>
</reference>
<sequence length="333" mass="36924">MIEDEQIGSKVNWVEVRREPPELCIVVPCYNEEQVLRQTAAVLSGKVRSLVDTGEIKPSSAVLLVDDGSADGTWSIIEQLHDEDTGLFHGVKFSHNQGHQNAVYAGLMAAYDRGCDAAVSLDADLQDDPDAIDEMVRDYRDGNEIVFGVRNNRDTDSMFKRSTAEAFYTLMSWMGADIIPDHADYRLMSRTAIEALSRYTETNLFLRGIVPSLGFSTSEVFYKRGTRAAGESKYPVSKMLSFAMEGITSFSVKPLRIITMIGMLSIVVGIVMLVYTVVSVCSGNAVTGWGSLMVSMWLLGGLILVSLGVVGEYIGRIYLETKRRPRYIIERMV</sequence>
<gene>
    <name evidence="10" type="ORF">DSM100688_0604</name>
    <name evidence="11" type="ORF">GFD24_06200</name>
</gene>
<dbReference type="InterPro" id="IPR050256">
    <property type="entry name" value="Glycosyltransferase_2"/>
</dbReference>
<dbReference type="RefSeq" id="WP_152357706.1">
    <property type="nucleotide sequence ID" value="NZ_WBSM01000002.1"/>
</dbReference>
<keyword evidence="6 8" id="KW-1133">Transmembrane helix</keyword>
<dbReference type="Gene3D" id="3.90.550.10">
    <property type="entry name" value="Spore Coat Polysaccharide Biosynthesis Protein SpsA, Chain A"/>
    <property type="match status" value="1"/>
</dbReference>
<dbReference type="SUPFAM" id="SSF53448">
    <property type="entry name" value="Nucleotide-diphospho-sugar transferases"/>
    <property type="match status" value="1"/>
</dbReference>
<evidence type="ECO:0000259" key="9">
    <source>
        <dbReference type="Pfam" id="PF00535"/>
    </source>
</evidence>
<comment type="similarity">
    <text evidence="2">Belongs to the glycosyltransferase 2 family.</text>
</comment>
<dbReference type="InterPro" id="IPR001173">
    <property type="entry name" value="Glyco_trans_2-like"/>
</dbReference>
<dbReference type="Pfam" id="PF00535">
    <property type="entry name" value="Glycos_transf_2"/>
    <property type="match status" value="1"/>
</dbReference>
<dbReference type="AlphaFoldDB" id="A0A6L4X1U1"/>
<protein>
    <submittedName>
        <fullName evidence="10">Glycosyltransferase</fullName>
    </submittedName>
</protein>
<organism evidence="10 13">
    <name type="scientific">Bifidobacterium ramosum</name>
    <dbReference type="NCBI Taxonomy" id="1798158"/>
    <lineage>
        <taxon>Bacteria</taxon>
        <taxon>Bacillati</taxon>
        <taxon>Actinomycetota</taxon>
        <taxon>Actinomycetes</taxon>
        <taxon>Bifidobacteriales</taxon>
        <taxon>Bifidobacteriaceae</taxon>
        <taxon>Bifidobacterium</taxon>
    </lineage>
</organism>
<dbReference type="OrthoDB" id="9811884at2"/>
<comment type="subcellular location">
    <subcellularLocation>
        <location evidence="1">Membrane</location>
        <topology evidence="1">Multi-pass membrane protein</topology>
    </subcellularLocation>
</comment>
<dbReference type="GO" id="GO:0005886">
    <property type="term" value="C:plasma membrane"/>
    <property type="evidence" value="ECO:0007669"/>
    <property type="project" value="TreeGrafter"/>
</dbReference>
<evidence type="ECO:0000256" key="4">
    <source>
        <dbReference type="ARBA" id="ARBA00022679"/>
    </source>
</evidence>
<keyword evidence="5 8" id="KW-0812">Transmembrane</keyword>
<evidence type="ECO:0000313" key="11">
    <source>
        <dbReference type="EMBL" id="NEG71805.1"/>
    </source>
</evidence>
<evidence type="ECO:0000256" key="2">
    <source>
        <dbReference type="ARBA" id="ARBA00006739"/>
    </source>
</evidence>
<dbReference type="Proteomes" id="UP000482084">
    <property type="component" value="Unassembled WGS sequence"/>
</dbReference>
<dbReference type="PANTHER" id="PTHR48090">
    <property type="entry name" value="UNDECAPRENYL-PHOSPHATE 4-DEOXY-4-FORMAMIDO-L-ARABINOSE TRANSFERASE-RELATED"/>
    <property type="match status" value="1"/>
</dbReference>
<dbReference type="CDD" id="cd04187">
    <property type="entry name" value="DPM1_like_bac"/>
    <property type="match status" value="1"/>
</dbReference>
<proteinExistence type="inferred from homology"/>
<feature type="transmembrane region" description="Helical" evidence="8">
    <location>
        <begin position="297"/>
        <end position="319"/>
    </location>
</feature>
<dbReference type="Proteomes" id="UP000469943">
    <property type="component" value="Unassembled WGS sequence"/>
</dbReference>
<reference evidence="11 12" key="1">
    <citation type="submission" date="2019-10" db="EMBL/GenBank/DDBJ databases">
        <title>Bifidobacterium from non-human primates.</title>
        <authorList>
            <person name="Modesto M."/>
        </authorList>
    </citation>
    <scope>NUCLEOTIDE SEQUENCE [LARGE SCALE GENOMIC DNA]</scope>
    <source>
        <strain evidence="11 12">TREM</strain>
    </source>
</reference>
<evidence type="ECO:0000313" key="12">
    <source>
        <dbReference type="Proteomes" id="UP000469943"/>
    </source>
</evidence>
<dbReference type="EMBL" id="WHZX01000003">
    <property type="protein sequence ID" value="NEG71805.1"/>
    <property type="molecule type" value="Genomic_DNA"/>
</dbReference>
<dbReference type="EMBL" id="WBSM01000002">
    <property type="protein sequence ID" value="KAB8288602.1"/>
    <property type="molecule type" value="Genomic_DNA"/>
</dbReference>
<dbReference type="InterPro" id="IPR029044">
    <property type="entry name" value="Nucleotide-diphossugar_trans"/>
</dbReference>